<sequence length="204" mass="22463">MTFSSNIPIPLRAPPPRQHPPYNTLHRLEQYHSDLEKKHARLRREFAELIHRRAELEHTMTSEHGAGQAEDTIAQDMLQLLRRKAESVRANADIVGRLAKLIKERVDSRVAGLVCRGKEEGAGGECEIVLFFEKGWGGGGGDSKPGLVFVFQMSISTSPIICVAATEPAIQDHLPDEEAKASQAGVFSGAESSVGDMKDRQIEQ</sequence>
<dbReference type="EMBL" id="RBNJ01000316">
    <property type="protein sequence ID" value="RUS34844.1"/>
    <property type="molecule type" value="Genomic_DNA"/>
</dbReference>
<evidence type="ECO:0000256" key="2">
    <source>
        <dbReference type="SAM" id="MobiDB-lite"/>
    </source>
</evidence>
<evidence type="ECO:0000313" key="4">
    <source>
        <dbReference type="Proteomes" id="UP000274822"/>
    </source>
</evidence>
<comment type="caution">
    <text evidence="3">The sequence shown here is derived from an EMBL/GenBank/DDBJ whole genome shotgun (WGS) entry which is preliminary data.</text>
</comment>
<dbReference type="AlphaFoldDB" id="A0A433QYJ6"/>
<name>A0A433QYJ6_9FUNG</name>
<proteinExistence type="predicted"/>
<feature type="region of interest" description="Disordered" evidence="2">
    <location>
        <begin position="1"/>
        <end position="22"/>
    </location>
</feature>
<evidence type="ECO:0000313" key="3">
    <source>
        <dbReference type="EMBL" id="RUS34844.1"/>
    </source>
</evidence>
<keyword evidence="1" id="KW-0175">Coiled coil</keyword>
<keyword evidence="4" id="KW-1185">Reference proteome</keyword>
<feature type="coiled-coil region" evidence="1">
    <location>
        <begin position="25"/>
        <end position="59"/>
    </location>
</feature>
<accession>A0A433QYJ6</accession>
<gene>
    <name evidence="3" type="ORF">BC938DRAFT_478237</name>
</gene>
<feature type="region of interest" description="Disordered" evidence="2">
    <location>
        <begin position="176"/>
        <end position="204"/>
    </location>
</feature>
<organism evidence="3 4">
    <name type="scientific">Jimgerdemannia flammicorona</name>
    <dbReference type="NCBI Taxonomy" id="994334"/>
    <lineage>
        <taxon>Eukaryota</taxon>
        <taxon>Fungi</taxon>
        <taxon>Fungi incertae sedis</taxon>
        <taxon>Mucoromycota</taxon>
        <taxon>Mucoromycotina</taxon>
        <taxon>Endogonomycetes</taxon>
        <taxon>Endogonales</taxon>
        <taxon>Endogonaceae</taxon>
        <taxon>Jimgerdemannia</taxon>
    </lineage>
</organism>
<dbReference type="Proteomes" id="UP000274822">
    <property type="component" value="Unassembled WGS sequence"/>
</dbReference>
<reference evidence="3 4" key="1">
    <citation type="journal article" date="2018" name="New Phytol.">
        <title>Phylogenomics of Endogonaceae and evolution of mycorrhizas within Mucoromycota.</title>
        <authorList>
            <person name="Chang Y."/>
            <person name="Desiro A."/>
            <person name="Na H."/>
            <person name="Sandor L."/>
            <person name="Lipzen A."/>
            <person name="Clum A."/>
            <person name="Barry K."/>
            <person name="Grigoriev I.V."/>
            <person name="Martin F.M."/>
            <person name="Stajich J.E."/>
            <person name="Smith M.E."/>
            <person name="Bonito G."/>
            <person name="Spatafora J.W."/>
        </authorList>
    </citation>
    <scope>NUCLEOTIDE SEQUENCE [LARGE SCALE GENOMIC DNA]</scope>
    <source>
        <strain evidence="3 4">AD002</strain>
    </source>
</reference>
<evidence type="ECO:0000256" key="1">
    <source>
        <dbReference type="SAM" id="Coils"/>
    </source>
</evidence>
<protein>
    <submittedName>
        <fullName evidence="3">Uncharacterized protein</fullName>
    </submittedName>
</protein>